<accession>A0A086T4Z8</accession>
<keyword evidence="1" id="KW-0812">Transmembrane</keyword>
<dbReference type="AlphaFoldDB" id="A0A086T4Z8"/>
<keyword evidence="3" id="KW-1185">Reference proteome</keyword>
<keyword evidence="1" id="KW-1133">Transmembrane helix</keyword>
<evidence type="ECO:0000256" key="1">
    <source>
        <dbReference type="SAM" id="Phobius"/>
    </source>
</evidence>
<protein>
    <submittedName>
        <fullName evidence="2">Uncharacterized protein</fullName>
    </submittedName>
</protein>
<evidence type="ECO:0000313" key="2">
    <source>
        <dbReference type="EMBL" id="KFH44430.1"/>
    </source>
</evidence>
<dbReference type="HOGENOM" id="CLU_079418_0_0_1"/>
<sequence length="279" mass="31698">MRLQRLARTSGTLRPLSIYPIGPRALSRVRLALRKSIGQEHRCYAQPTSKPSRIEEELKRLAREAANNPKDKKLPEKVLVFHAGTTRITFLALIKVTSLLIGAFFVGIVTPTYVRSDKPLSDTAQVLLCGLMPPVFVAFVTAPFVTHVHVHLPAQARASKTHLERFVRSGMSPSTHLSLTTMSFIAKPRSTTIPAGDLIPTSRRFGIVNYVRRDGTALEEERLRRKWYMFKPVTNFYVQEGRPGEVRQVRYQAKKVDRVQWWIWETIKEKLAARGIATD</sequence>
<dbReference type="Proteomes" id="UP000029964">
    <property type="component" value="Unassembled WGS sequence"/>
</dbReference>
<comment type="caution">
    <text evidence="2">The sequence shown here is derived from an EMBL/GenBank/DDBJ whole genome shotgun (WGS) entry which is preliminary data.</text>
</comment>
<feature type="transmembrane region" description="Helical" evidence="1">
    <location>
        <begin position="90"/>
        <end position="113"/>
    </location>
</feature>
<dbReference type="EMBL" id="JPKY01000048">
    <property type="protein sequence ID" value="KFH44430.1"/>
    <property type="molecule type" value="Genomic_DNA"/>
</dbReference>
<organism evidence="2 3">
    <name type="scientific">Hapsidospora chrysogenum (strain ATCC 11550 / CBS 779.69 / DSM 880 / IAM 14645 / JCM 23072 / IMI 49137)</name>
    <name type="common">Acremonium chrysogenum</name>
    <dbReference type="NCBI Taxonomy" id="857340"/>
    <lineage>
        <taxon>Eukaryota</taxon>
        <taxon>Fungi</taxon>
        <taxon>Dikarya</taxon>
        <taxon>Ascomycota</taxon>
        <taxon>Pezizomycotina</taxon>
        <taxon>Sordariomycetes</taxon>
        <taxon>Hypocreomycetidae</taxon>
        <taxon>Hypocreales</taxon>
        <taxon>Bionectriaceae</taxon>
        <taxon>Hapsidospora</taxon>
    </lineage>
</organism>
<dbReference type="OrthoDB" id="2386090at2759"/>
<feature type="transmembrane region" description="Helical" evidence="1">
    <location>
        <begin position="125"/>
        <end position="150"/>
    </location>
</feature>
<proteinExistence type="predicted"/>
<keyword evidence="1" id="KW-0472">Membrane</keyword>
<reference evidence="3" key="1">
    <citation type="journal article" date="2014" name="Genome Announc.">
        <title>Genome sequence and annotation of Acremonium chrysogenum, producer of the beta-lactam antibiotic cephalosporin C.</title>
        <authorList>
            <person name="Terfehr D."/>
            <person name="Dahlmann T.A."/>
            <person name="Specht T."/>
            <person name="Zadra I."/>
            <person name="Kuernsteiner H."/>
            <person name="Kueck U."/>
        </authorList>
    </citation>
    <scope>NUCLEOTIDE SEQUENCE [LARGE SCALE GENOMIC DNA]</scope>
    <source>
        <strain evidence="3">ATCC 11550 / CBS 779.69 / DSM 880 / IAM 14645 / JCM 23072 / IMI 49137</strain>
    </source>
</reference>
<name>A0A086T4Z8_HAPC1</name>
<evidence type="ECO:0000313" key="3">
    <source>
        <dbReference type="Proteomes" id="UP000029964"/>
    </source>
</evidence>
<gene>
    <name evidence="2" type="ORF">ACRE_047940</name>
</gene>